<feature type="compositionally biased region" description="Polar residues" evidence="1">
    <location>
        <begin position="56"/>
        <end position="67"/>
    </location>
</feature>
<keyword evidence="4" id="KW-1185">Reference proteome</keyword>
<reference evidence="3 4" key="1">
    <citation type="submission" date="2024-04" db="EMBL/GenBank/DDBJ databases">
        <title>Symmetric and asymmetric DNA N6-adenine methylation regulates different biological responses in Mucorales.</title>
        <authorList>
            <consortium name="Lawrence Berkeley National Laboratory"/>
            <person name="Lax C."/>
            <person name="Mondo S.J."/>
            <person name="Osorio-Concepcion M."/>
            <person name="Muszewska A."/>
            <person name="Corrochano-Luque M."/>
            <person name="Gutierrez G."/>
            <person name="Riley R."/>
            <person name="Lipzen A."/>
            <person name="Guo J."/>
            <person name="Hundley H."/>
            <person name="Amirebrahimi M."/>
            <person name="Ng V."/>
            <person name="Lorenzo-Gutierrez D."/>
            <person name="Binder U."/>
            <person name="Yang J."/>
            <person name="Song Y."/>
            <person name="Canovas D."/>
            <person name="Navarro E."/>
            <person name="Freitag M."/>
            <person name="Gabaldon T."/>
            <person name="Grigoriev I.V."/>
            <person name="Corrochano L.M."/>
            <person name="Nicolas F.E."/>
            <person name="Garre V."/>
        </authorList>
    </citation>
    <scope>NUCLEOTIDE SEQUENCE [LARGE SCALE GENOMIC DNA]</scope>
    <source>
        <strain evidence="3 4">L51</strain>
    </source>
</reference>
<feature type="region of interest" description="Disordered" evidence="1">
    <location>
        <begin position="155"/>
        <end position="176"/>
    </location>
</feature>
<dbReference type="InterPro" id="IPR046347">
    <property type="entry name" value="bZIP_sf"/>
</dbReference>
<dbReference type="PROSITE" id="PS50217">
    <property type="entry name" value="BZIP"/>
    <property type="match status" value="1"/>
</dbReference>
<evidence type="ECO:0000259" key="2">
    <source>
        <dbReference type="PROSITE" id="PS50217"/>
    </source>
</evidence>
<proteinExistence type="predicted"/>
<evidence type="ECO:0000256" key="1">
    <source>
        <dbReference type="SAM" id="MobiDB-lite"/>
    </source>
</evidence>
<sequence length="200" mass="21978">MLWKAINPNTVDEWLEHDLIEAGLLTNDTPSKQDSLSPALPTAPPTPSEPAMESIKPTTTQTSPALSNPQLASFLKVVALLGSLSSNNQTSKAQQTARARNNDDNRLSSSNPSHIISKRQKNTDAARRSRQRKLFKMESLERRVRDLEANNGQLQQHITESEQERNLSAARATAGKKRMEALEAQLAAAHALLMNTTPPP</sequence>
<feature type="domain" description="BZIP" evidence="2">
    <location>
        <begin position="118"/>
        <end position="164"/>
    </location>
</feature>
<dbReference type="EMBL" id="JBCLYO010000001">
    <property type="protein sequence ID" value="KAL0098283.1"/>
    <property type="molecule type" value="Genomic_DNA"/>
</dbReference>
<gene>
    <name evidence="3" type="ORF">J3Q64DRAFT_1629302</name>
</gene>
<organism evidence="3 4">
    <name type="scientific">Phycomyces blakesleeanus</name>
    <dbReference type="NCBI Taxonomy" id="4837"/>
    <lineage>
        <taxon>Eukaryota</taxon>
        <taxon>Fungi</taxon>
        <taxon>Fungi incertae sedis</taxon>
        <taxon>Mucoromycota</taxon>
        <taxon>Mucoromycotina</taxon>
        <taxon>Mucoromycetes</taxon>
        <taxon>Mucorales</taxon>
        <taxon>Phycomycetaceae</taxon>
        <taxon>Phycomyces</taxon>
    </lineage>
</organism>
<dbReference type="Gene3D" id="3.30.160.60">
    <property type="entry name" value="Classic Zinc Finger"/>
    <property type="match status" value="1"/>
</dbReference>
<comment type="caution">
    <text evidence="3">The sequence shown here is derived from an EMBL/GenBank/DDBJ whole genome shotgun (WGS) entry which is preliminary data.</text>
</comment>
<dbReference type="CDD" id="cd12193">
    <property type="entry name" value="bZIP_GCN4"/>
    <property type="match status" value="1"/>
</dbReference>
<dbReference type="SUPFAM" id="SSF57959">
    <property type="entry name" value="Leucine zipper domain"/>
    <property type="match status" value="1"/>
</dbReference>
<feature type="region of interest" description="Disordered" evidence="1">
    <location>
        <begin position="26"/>
        <end position="67"/>
    </location>
</feature>
<feature type="compositionally biased region" description="Polar residues" evidence="1">
    <location>
        <begin position="87"/>
        <end position="96"/>
    </location>
</feature>
<dbReference type="SMART" id="SM00338">
    <property type="entry name" value="BRLZ"/>
    <property type="match status" value="1"/>
</dbReference>
<name>A0ABR3BHK5_PHYBL</name>
<dbReference type="Pfam" id="PF07716">
    <property type="entry name" value="bZIP_2"/>
    <property type="match status" value="1"/>
</dbReference>
<evidence type="ECO:0000313" key="3">
    <source>
        <dbReference type="EMBL" id="KAL0098283.1"/>
    </source>
</evidence>
<protein>
    <recommendedName>
        <fullName evidence="2">BZIP domain-containing protein</fullName>
    </recommendedName>
</protein>
<accession>A0ABR3BHK5</accession>
<dbReference type="PROSITE" id="PS00036">
    <property type="entry name" value="BZIP_BASIC"/>
    <property type="match status" value="1"/>
</dbReference>
<dbReference type="Proteomes" id="UP001448207">
    <property type="component" value="Unassembled WGS sequence"/>
</dbReference>
<dbReference type="InterPro" id="IPR004827">
    <property type="entry name" value="bZIP"/>
</dbReference>
<feature type="region of interest" description="Disordered" evidence="1">
    <location>
        <begin position="87"/>
        <end position="132"/>
    </location>
</feature>
<evidence type="ECO:0000313" key="4">
    <source>
        <dbReference type="Proteomes" id="UP001448207"/>
    </source>
</evidence>